<dbReference type="EMBL" id="JYDI01005930">
    <property type="protein sequence ID" value="KRY04088.1"/>
    <property type="molecule type" value="Genomic_DNA"/>
</dbReference>
<accession>A0A0V0YVG5</accession>
<name>A0A0V0YVG5_TRIBR</name>
<keyword evidence="3" id="KW-1185">Reference proteome</keyword>
<proteinExistence type="predicted"/>
<dbReference type="AlphaFoldDB" id="A0A0V0YVG5"/>
<gene>
    <name evidence="1" type="ORF">T03_11562</name>
    <name evidence="2" type="ORF">T03_8623</name>
</gene>
<evidence type="ECO:0000313" key="3">
    <source>
        <dbReference type="Proteomes" id="UP000054653"/>
    </source>
</evidence>
<evidence type="ECO:0000313" key="2">
    <source>
        <dbReference type="EMBL" id="KRY04088.1"/>
    </source>
</evidence>
<comment type="caution">
    <text evidence="2">The sequence shown here is derived from an EMBL/GenBank/DDBJ whole genome shotgun (WGS) entry which is preliminary data.</text>
</comment>
<evidence type="ECO:0000313" key="1">
    <source>
        <dbReference type="EMBL" id="KRY02100.1"/>
    </source>
</evidence>
<dbReference type="Proteomes" id="UP000054653">
    <property type="component" value="Unassembled WGS sequence"/>
</dbReference>
<dbReference type="EMBL" id="JYDI01007946">
    <property type="protein sequence ID" value="KRY02100.1"/>
    <property type="molecule type" value="Genomic_DNA"/>
</dbReference>
<feature type="non-terminal residue" evidence="2">
    <location>
        <position position="34"/>
    </location>
</feature>
<organism evidence="2 3">
    <name type="scientific">Trichinella britovi</name>
    <name type="common">Parasitic roundworm</name>
    <dbReference type="NCBI Taxonomy" id="45882"/>
    <lineage>
        <taxon>Eukaryota</taxon>
        <taxon>Metazoa</taxon>
        <taxon>Ecdysozoa</taxon>
        <taxon>Nematoda</taxon>
        <taxon>Enoplea</taxon>
        <taxon>Dorylaimia</taxon>
        <taxon>Trichinellida</taxon>
        <taxon>Trichinellidae</taxon>
        <taxon>Trichinella</taxon>
    </lineage>
</organism>
<sequence length="34" mass="3910">MKFWSATKQQPIKFYRRKVDGVTGEISSTPANHT</sequence>
<protein>
    <submittedName>
        <fullName evidence="2">Uncharacterized protein</fullName>
    </submittedName>
</protein>
<reference evidence="2 3" key="1">
    <citation type="submission" date="2015-01" db="EMBL/GenBank/DDBJ databases">
        <title>Evolution of Trichinella species and genotypes.</title>
        <authorList>
            <person name="Korhonen P.K."/>
            <person name="Edoardo P."/>
            <person name="Giuseppe L.R."/>
            <person name="Gasser R.B."/>
        </authorList>
    </citation>
    <scope>NUCLEOTIDE SEQUENCE [LARGE SCALE GENOMIC DNA]</scope>
    <source>
        <strain evidence="2">ISS120</strain>
    </source>
</reference>